<evidence type="ECO:0000259" key="1">
    <source>
        <dbReference type="PROSITE" id="PS51186"/>
    </source>
</evidence>
<organism evidence="2 3">
    <name type="scientific">Polaribacter marinaquae</name>
    <dbReference type="NCBI Taxonomy" id="1642819"/>
    <lineage>
        <taxon>Bacteria</taxon>
        <taxon>Pseudomonadati</taxon>
        <taxon>Bacteroidota</taxon>
        <taxon>Flavobacteriia</taxon>
        <taxon>Flavobacteriales</taxon>
        <taxon>Flavobacteriaceae</taxon>
    </lineage>
</organism>
<dbReference type="InterPro" id="IPR016181">
    <property type="entry name" value="Acyl_CoA_acyltransferase"/>
</dbReference>
<gene>
    <name evidence="2" type="ORF">WG950_02665</name>
</gene>
<dbReference type="PROSITE" id="PS51186">
    <property type="entry name" value="GNAT"/>
    <property type="match status" value="1"/>
</dbReference>
<reference evidence="2 3" key="1">
    <citation type="submission" date="2024-03" db="EMBL/GenBank/DDBJ databases">
        <authorList>
            <person name="Cao K."/>
        </authorList>
    </citation>
    <scope>NUCLEOTIDE SEQUENCE [LARGE SCALE GENOMIC DNA]</scope>
    <source>
        <strain evidence="2 3">MCCC 1K00696</strain>
    </source>
</reference>
<dbReference type="RefSeq" id="WP_340934033.1">
    <property type="nucleotide sequence ID" value="NZ_CP150496.1"/>
</dbReference>
<dbReference type="EMBL" id="CP150496">
    <property type="protein sequence ID" value="WYW56166.1"/>
    <property type="molecule type" value="Genomic_DNA"/>
</dbReference>
<dbReference type="Pfam" id="PF00583">
    <property type="entry name" value="Acetyltransf_1"/>
    <property type="match status" value="1"/>
</dbReference>
<dbReference type="CDD" id="cd04301">
    <property type="entry name" value="NAT_SF"/>
    <property type="match status" value="1"/>
</dbReference>
<keyword evidence="3" id="KW-1185">Reference proteome</keyword>
<evidence type="ECO:0000313" key="3">
    <source>
        <dbReference type="Proteomes" id="UP001491088"/>
    </source>
</evidence>
<proteinExistence type="predicted"/>
<dbReference type="InterPro" id="IPR000182">
    <property type="entry name" value="GNAT_dom"/>
</dbReference>
<name>A0ABZ2TSR0_9FLAO</name>
<feature type="domain" description="N-acetyltransferase" evidence="1">
    <location>
        <begin position="1"/>
        <end position="153"/>
    </location>
</feature>
<dbReference type="InterPro" id="IPR051556">
    <property type="entry name" value="N-term/lysine_N-AcTrnsfr"/>
</dbReference>
<dbReference type="Gene3D" id="3.40.630.30">
    <property type="match status" value="1"/>
</dbReference>
<evidence type="ECO:0000313" key="2">
    <source>
        <dbReference type="EMBL" id="WYW56166.1"/>
    </source>
</evidence>
<protein>
    <submittedName>
        <fullName evidence="2">GNAT family N-acetyltransferase</fullName>
    </submittedName>
</protein>
<dbReference type="Proteomes" id="UP001491088">
    <property type="component" value="Chromosome"/>
</dbReference>
<dbReference type="SUPFAM" id="SSF55729">
    <property type="entry name" value="Acyl-CoA N-acyltransferases (Nat)"/>
    <property type="match status" value="1"/>
</dbReference>
<accession>A0ABZ2TSR0</accession>
<sequence length="153" mass="17817">MKDLEFIEYQDQYQKEFKSINLHWLKKFDLYEKADDLLLDNPSLFIKNGAHVFLARINNEIVGTICLNPINKNSSEILKFAVIDGYKGLGIGYKLMQICIDLCKQNNVETIILESSTKLEKALSLYEKLGFKHVEIKDTHFVTEDIKMELKLR</sequence>
<dbReference type="PANTHER" id="PTHR42919">
    <property type="entry name" value="N-ALPHA-ACETYLTRANSFERASE"/>
    <property type="match status" value="1"/>
</dbReference>
<dbReference type="PANTHER" id="PTHR42919:SF35">
    <property type="entry name" value="N-ACETYLTRANSFERASE DOMAIN-CONTAINING PROTEIN"/>
    <property type="match status" value="1"/>
</dbReference>